<name>A0A0E3UPE7_9GAMM</name>
<keyword evidence="6" id="KW-1185">Reference proteome</keyword>
<feature type="chain" id="PRO_5002413257" evidence="1">
    <location>
        <begin position="25"/>
        <end position="534"/>
    </location>
</feature>
<evidence type="ECO:0000256" key="1">
    <source>
        <dbReference type="SAM" id="SignalP"/>
    </source>
</evidence>
<dbReference type="InterPro" id="IPR029052">
    <property type="entry name" value="Metallo-depent_PP-like"/>
</dbReference>
<protein>
    <submittedName>
        <fullName evidence="5">Calcineurin phosphoesterase</fullName>
    </submittedName>
</protein>
<evidence type="ECO:0000313" key="6">
    <source>
        <dbReference type="Proteomes" id="UP000033067"/>
    </source>
</evidence>
<dbReference type="PATRIC" id="fig|314722.6.peg.3095"/>
<dbReference type="SUPFAM" id="SSF56300">
    <property type="entry name" value="Metallo-dependent phosphatases"/>
    <property type="match status" value="1"/>
</dbReference>
<dbReference type="PANTHER" id="PTHR43143">
    <property type="entry name" value="METALLOPHOSPHOESTERASE, CALCINEURIN SUPERFAMILY"/>
    <property type="match status" value="1"/>
</dbReference>
<dbReference type="Pfam" id="PF16371">
    <property type="entry name" value="MetallophosN"/>
    <property type="match status" value="1"/>
</dbReference>
<dbReference type="Gene3D" id="3.60.21.10">
    <property type="match status" value="1"/>
</dbReference>
<gene>
    <name evidence="5" type="ORF">WQ53_14300</name>
</gene>
<feature type="domain" description="Calcineurin-like phosphoesterase C-terminal" evidence="3">
    <location>
        <begin position="348"/>
        <end position="517"/>
    </location>
</feature>
<dbReference type="RefSeq" id="WP_052633366.1">
    <property type="nucleotide sequence ID" value="NZ_CP011144.1"/>
</dbReference>
<dbReference type="OrthoDB" id="9784378at2"/>
<keyword evidence="1" id="KW-0732">Signal</keyword>
<dbReference type="AlphaFoldDB" id="A0A0E3UPE7"/>
<evidence type="ECO:0000259" key="4">
    <source>
        <dbReference type="Pfam" id="PF16371"/>
    </source>
</evidence>
<proteinExistence type="predicted"/>
<dbReference type="Pfam" id="PF00149">
    <property type="entry name" value="Metallophos"/>
    <property type="match status" value="1"/>
</dbReference>
<feature type="domain" description="Calcineurin-like phosphoesterase" evidence="2">
    <location>
        <begin position="175"/>
        <end position="328"/>
    </location>
</feature>
<dbReference type="PANTHER" id="PTHR43143:SF6">
    <property type="entry name" value="BLL3016 PROTEIN"/>
    <property type="match status" value="1"/>
</dbReference>
<sequence length="534" mass="57130">MSIRHLPGILLACVVAAQGAAARAADASGADTATVSGHVHLERDGRAGRDPSEPGLPGVAVSNGVDIVRTDAQGRFRIGARPGQAVFVIKPDGYRFVAGADGLPAFWHRVPAAAGADVDFGLLARTRPVAAVPGSKAFEALLFTDTQVKSERDVDYYHRDIVAPIVGRHPAALGVTLGDLVDDQMHLYPALNAVTAQLGVPWFHVPGNHDVDPGSPSDEGSLASWSAVYGPDTYAVEEGGAAFVFLDDVVVQPGQGPGYVGGLREDQFRFLENYLAQLPHERLLVLGMHIPVFDTGGRRTFRAGDRARLFALLQDRPRVLLLSGHSHVQQHYWHGEADGWRGAAPLHEYNLGAACGAYWSGAPDAEGIPDATMADGTPNGYAVLSVQGDGAYALAYHPARPPTGDPAFTAAMALHAPRALRRGAYPAWGVFANVFMGDAETRVEYRIDGGQWKPMRRVERADPRLLVENVADDLAPSLRGFDRSPEAVPSTHLWRGALATDLVAGEHRVEVRAFGRWRGEVVASTTYVLQDAAD</sequence>
<accession>A0A0E3UPE7</accession>
<dbReference type="InterPro" id="IPR004843">
    <property type="entry name" value="Calcineurin-like_PHP"/>
</dbReference>
<dbReference type="GO" id="GO:0016787">
    <property type="term" value="F:hydrolase activity"/>
    <property type="evidence" value="ECO:0007669"/>
    <property type="project" value="InterPro"/>
</dbReference>
<evidence type="ECO:0000259" key="3">
    <source>
        <dbReference type="Pfam" id="PF16370"/>
    </source>
</evidence>
<evidence type="ECO:0000259" key="2">
    <source>
        <dbReference type="Pfam" id="PF00149"/>
    </source>
</evidence>
<dbReference type="InterPro" id="IPR051918">
    <property type="entry name" value="STPP_CPPED1"/>
</dbReference>
<feature type="domain" description="Calcineurin-like phosphoesterase N-terminal" evidence="4">
    <location>
        <begin position="53"/>
        <end position="121"/>
    </location>
</feature>
<evidence type="ECO:0000313" key="5">
    <source>
        <dbReference type="EMBL" id="AKC87755.1"/>
    </source>
</evidence>
<feature type="signal peptide" evidence="1">
    <location>
        <begin position="1"/>
        <end position="24"/>
    </location>
</feature>
<dbReference type="KEGG" id="psuw:WQ53_14300"/>
<dbReference type="InterPro" id="IPR032285">
    <property type="entry name" value="Metallophos_N"/>
</dbReference>
<dbReference type="Proteomes" id="UP000033067">
    <property type="component" value="Chromosome"/>
</dbReference>
<reference evidence="5 6" key="1">
    <citation type="journal article" date="2015" name="Genome Announc.">
        <title>Complete Genome Sequence of Pseudoxanthomonas suwonensis Strain J1, a Cellulose-Degrading Bacterium Isolated from Leaf- and Wood-Enriched Soil.</title>
        <authorList>
            <person name="Hou L."/>
            <person name="Jiang J."/>
            <person name="Xu Z."/>
            <person name="Zhou Y."/>
            <person name="Leung F.C."/>
        </authorList>
    </citation>
    <scope>NUCLEOTIDE SEQUENCE [LARGE SCALE GENOMIC DNA]</scope>
    <source>
        <strain evidence="5 6">J1</strain>
    </source>
</reference>
<dbReference type="InterPro" id="IPR032288">
    <property type="entry name" value="Metallophos_C"/>
</dbReference>
<organism evidence="5 6">
    <name type="scientific">Pseudoxanthomonas suwonensis</name>
    <dbReference type="NCBI Taxonomy" id="314722"/>
    <lineage>
        <taxon>Bacteria</taxon>
        <taxon>Pseudomonadati</taxon>
        <taxon>Pseudomonadota</taxon>
        <taxon>Gammaproteobacteria</taxon>
        <taxon>Lysobacterales</taxon>
        <taxon>Lysobacteraceae</taxon>
        <taxon>Pseudoxanthomonas</taxon>
    </lineage>
</organism>
<dbReference type="Pfam" id="PF16370">
    <property type="entry name" value="MetallophosC"/>
    <property type="match status" value="1"/>
</dbReference>
<dbReference type="EMBL" id="CP011144">
    <property type="protein sequence ID" value="AKC87755.1"/>
    <property type="molecule type" value="Genomic_DNA"/>
</dbReference>